<protein>
    <recommendedName>
        <fullName evidence="1">Thioredoxin domain-containing protein</fullName>
    </recommendedName>
</protein>
<evidence type="ECO:0000313" key="3">
    <source>
        <dbReference type="Proteomes" id="UP000250369"/>
    </source>
</evidence>
<reference evidence="2 3" key="1">
    <citation type="journal article" date="2009" name="Int. J. Syst. Evol. Microbiol.">
        <title>Paenibacillus contaminans sp. nov., isolated from a contaminated laboratory plate.</title>
        <authorList>
            <person name="Chou J.H."/>
            <person name="Lee J.H."/>
            <person name="Lin M.C."/>
            <person name="Chang P.S."/>
            <person name="Arun A.B."/>
            <person name="Young C.C."/>
            <person name="Chen W.M."/>
        </authorList>
    </citation>
    <scope>NUCLEOTIDE SEQUENCE [LARGE SCALE GENOMIC DNA]</scope>
    <source>
        <strain evidence="2 3">CKOBP-6</strain>
    </source>
</reference>
<dbReference type="AlphaFoldDB" id="A0A329M6D2"/>
<keyword evidence="3" id="KW-1185">Reference proteome</keyword>
<sequence length="71" mass="7941">MSLIQTSDRAVRKDVLESPVPVLVDHNPAIFSEYGIMSIPTLALFKNGRIVRKTVGVQSKAHLMGMLREFM</sequence>
<dbReference type="InterPro" id="IPR036249">
    <property type="entry name" value="Thioredoxin-like_sf"/>
</dbReference>
<dbReference type="Proteomes" id="UP000250369">
    <property type="component" value="Unassembled WGS sequence"/>
</dbReference>
<comment type="caution">
    <text evidence="2">The sequence shown here is derived from an EMBL/GenBank/DDBJ whole genome shotgun (WGS) entry which is preliminary data.</text>
</comment>
<proteinExistence type="predicted"/>
<accession>A0A329M6D2</accession>
<evidence type="ECO:0000313" key="2">
    <source>
        <dbReference type="EMBL" id="RAV15318.1"/>
    </source>
</evidence>
<dbReference type="RefSeq" id="WP_113034802.1">
    <property type="nucleotide sequence ID" value="NZ_QMFB01000024.1"/>
</dbReference>
<dbReference type="CDD" id="cd02947">
    <property type="entry name" value="TRX_family"/>
    <property type="match status" value="1"/>
</dbReference>
<dbReference type="SUPFAM" id="SSF52833">
    <property type="entry name" value="Thioredoxin-like"/>
    <property type="match status" value="1"/>
</dbReference>
<name>A0A329M6D2_9BACL</name>
<organism evidence="2 3">
    <name type="scientific">Paenibacillus contaminans</name>
    <dbReference type="NCBI Taxonomy" id="450362"/>
    <lineage>
        <taxon>Bacteria</taxon>
        <taxon>Bacillati</taxon>
        <taxon>Bacillota</taxon>
        <taxon>Bacilli</taxon>
        <taxon>Bacillales</taxon>
        <taxon>Paenibacillaceae</taxon>
        <taxon>Paenibacillus</taxon>
    </lineage>
</organism>
<dbReference type="InterPro" id="IPR013766">
    <property type="entry name" value="Thioredoxin_domain"/>
</dbReference>
<feature type="domain" description="Thioredoxin" evidence="1">
    <location>
        <begin position="23"/>
        <end position="68"/>
    </location>
</feature>
<evidence type="ECO:0000259" key="1">
    <source>
        <dbReference type="Pfam" id="PF00085"/>
    </source>
</evidence>
<dbReference type="EMBL" id="QMFB01000024">
    <property type="protein sequence ID" value="RAV15318.1"/>
    <property type="molecule type" value="Genomic_DNA"/>
</dbReference>
<gene>
    <name evidence="2" type="ORF">DQG23_30425</name>
</gene>
<dbReference type="Gene3D" id="3.40.30.10">
    <property type="entry name" value="Glutaredoxin"/>
    <property type="match status" value="1"/>
</dbReference>
<dbReference type="OrthoDB" id="9790390at2"/>
<dbReference type="Pfam" id="PF00085">
    <property type="entry name" value="Thioredoxin"/>
    <property type="match status" value="1"/>
</dbReference>